<dbReference type="GeneID" id="68099372"/>
<evidence type="ECO:0000256" key="13">
    <source>
        <dbReference type="ARBA" id="ARBA00032789"/>
    </source>
</evidence>
<dbReference type="RefSeq" id="XP_044555281.1">
    <property type="nucleotide sequence ID" value="XM_044696831.1"/>
</dbReference>
<dbReference type="InterPro" id="IPR042264">
    <property type="entry name" value="DPH1/DPH2_2"/>
</dbReference>
<evidence type="ECO:0000256" key="9">
    <source>
        <dbReference type="ARBA" id="ARBA00023004"/>
    </source>
</evidence>
<dbReference type="GO" id="GO:0017183">
    <property type="term" value="P:protein histidyl modification to diphthamide"/>
    <property type="evidence" value="ECO:0007669"/>
    <property type="project" value="InterPro"/>
</dbReference>
<dbReference type="InterPro" id="IPR016435">
    <property type="entry name" value="DPH1/DPH2"/>
</dbReference>
<comment type="catalytic activity">
    <reaction evidence="14">
        <text>L-histidyl-[translation elongation factor 2] + S-adenosyl-L-methionine = 2-[(3S)-amino-3-carboxypropyl]-L-histidyl-[translation elongation factor 2] + S-methyl-5'-thioadenosine + H(+)</text>
        <dbReference type="Rhea" id="RHEA:36783"/>
        <dbReference type="Rhea" id="RHEA-COMP:9748"/>
        <dbReference type="Rhea" id="RHEA-COMP:9749"/>
        <dbReference type="ChEBI" id="CHEBI:15378"/>
        <dbReference type="ChEBI" id="CHEBI:17509"/>
        <dbReference type="ChEBI" id="CHEBI:29979"/>
        <dbReference type="ChEBI" id="CHEBI:59789"/>
        <dbReference type="ChEBI" id="CHEBI:73995"/>
        <dbReference type="EC" id="2.5.1.108"/>
    </reaction>
</comment>
<evidence type="ECO:0000256" key="8">
    <source>
        <dbReference type="ARBA" id="ARBA00022723"/>
    </source>
</evidence>
<keyword evidence="17" id="KW-1185">Reference proteome</keyword>
<evidence type="ECO:0000256" key="14">
    <source>
        <dbReference type="ARBA" id="ARBA00048403"/>
    </source>
</evidence>
<dbReference type="GO" id="GO:0090560">
    <property type="term" value="F:2-(3-amino-3-carboxypropyl)histidine synthase activity"/>
    <property type="evidence" value="ECO:0007669"/>
    <property type="project" value="UniProtKB-EC"/>
</dbReference>
<evidence type="ECO:0000256" key="5">
    <source>
        <dbReference type="ARBA" id="ARBA00021915"/>
    </source>
</evidence>
<dbReference type="NCBIfam" id="TIGR00322">
    <property type="entry name" value="diphth2_R"/>
    <property type="match status" value="1"/>
</dbReference>
<feature type="compositionally biased region" description="Basic and acidic residues" evidence="15">
    <location>
        <begin position="461"/>
        <end position="472"/>
    </location>
</feature>
<dbReference type="Gene3D" id="3.40.50.11850">
    <property type="entry name" value="Diphthamide synthesis DPH1/DPH2 domain 2"/>
    <property type="match status" value="1"/>
</dbReference>
<accession>A0AA88H623</accession>
<evidence type="ECO:0000256" key="7">
    <source>
        <dbReference type="ARBA" id="ARBA00022691"/>
    </source>
</evidence>
<keyword evidence="9" id="KW-0408">Iron</keyword>
<dbReference type="InterPro" id="IPR042263">
    <property type="entry name" value="DPH1/DPH2_1"/>
</dbReference>
<feature type="compositionally biased region" description="Polar residues" evidence="15">
    <location>
        <begin position="26"/>
        <end position="39"/>
    </location>
</feature>
<dbReference type="FunFam" id="3.40.50.11840:FF:000001">
    <property type="entry name" value="2-(3-amino-3-carboxypropyl)histidine synthase subunit 1"/>
    <property type="match status" value="1"/>
</dbReference>
<name>A0AA88H623_NAELO</name>
<comment type="similarity">
    <text evidence="3">Belongs to the DPH1/DPH2 family. DPH1 subfamily.</text>
</comment>
<comment type="cofactor">
    <cofactor evidence="1">
        <name>[4Fe-4S] cluster</name>
        <dbReference type="ChEBI" id="CHEBI:49883"/>
    </cofactor>
</comment>
<dbReference type="FunFam" id="3.40.50.11860:FF:000002">
    <property type="entry name" value="2-(3-amino-3-carboxypropyl)histidine synthase subunit 1"/>
    <property type="match status" value="1"/>
</dbReference>
<dbReference type="FunFam" id="3.40.50.11850:FF:000002">
    <property type="entry name" value="2-(3-amino-3-carboxypropyl)histidine synthase subunit 1"/>
    <property type="match status" value="1"/>
</dbReference>
<evidence type="ECO:0000313" key="17">
    <source>
        <dbReference type="Proteomes" id="UP000816034"/>
    </source>
</evidence>
<dbReference type="AlphaFoldDB" id="A0AA88H623"/>
<feature type="region of interest" description="Disordered" evidence="15">
    <location>
        <begin position="441"/>
        <end position="472"/>
    </location>
</feature>
<comment type="caution">
    <text evidence="16">The sequence shown here is derived from an EMBL/GenBank/DDBJ whole genome shotgun (WGS) entry which is preliminary data.</text>
</comment>
<dbReference type="EMBL" id="PYSW02000002">
    <property type="protein sequence ID" value="KAG2393387.1"/>
    <property type="molecule type" value="Genomic_DNA"/>
</dbReference>
<dbReference type="GO" id="GO:0046872">
    <property type="term" value="F:metal ion binding"/>
    <property type="evidence" value="ECO:0007669"/>
    <property type="project" value="UniProtKB-KW"/>
</dbReference>
<keyword evidence="10" id="KW-0411">Iron-sulfur</keyword>
<gene>
    <name evidence="16" type="ORF">C9374_006918</name>
</gene>
<keyword evidence="8" id="KW-0479">Metal-binding</keyword>
<proteinExistence type="inferred from homology"/>
<dbReference type="Gene3D" id="3.40.50.11860">
    <property type="entry name" value="Diphthamide synthesis DPH1/DPH2 domain 3"/>
    <property type="match status" value="1"/>
</dbReference>
<dbReference type="Pfam" id="PF01866">
    <property type="entry name" value="Diphthamide_syn"/>
    <property type="match status" value="1"/>
</dbReference>
<feature type="compositionally biased region" description="Low complexity" evidence="15">
    <location>
        <begin position="446"/>
        <end position="458"/>
    </location>
</feature>
<dbReference type="GO" id="GO:0051536">
    <property type="term" value="F:iron-sulfur cluster binding"/>
    <property type="evidence" value="ECO:0007669"/>
    <property type="project" value="UniProtKB-KW"/>
</dbReference>
<dbReference type="EC" id="2.5.1.108" evidence="4"/>
<dbReference type="Gene3D" id="3.40.50.11840">
    <property type="entry name" value="Diphthamide synthesis DPH1/DPH2 domain 1"/>
    <property type="match status" value="1"/>
</dbReference>
<dbReference type="SFLD" id="SFLDS00032">
    <property type="entry name" value="Radical_SAM_3-amino-3-carboxyp"/>
    <property type="match status" value="1"/>
</dbReference>
<organism evidence="16 17">
    <name type="scientific">Naegleria lovaniensis</name>
    <name type="common">Amoeba</name>
    <dbReference type="NCBI Taxonomy" id="51637"/>
    <lineage>
        <taxon>Eukaryota</taxon>
        <taxon>Discoba</taxon>
        <taxon>Heterolobosea</taxon>
        <taxon>Tetramitia</taxon>
        <taxon>Eutetramitia</taxon>
        <taxon>Vahlkampfiidae</taxon>
        <taxon>Naegleria</taxon>
    </lineage>
</organism>
<evidence type="ECO:0000256" key="4">
    <source>
        <dbReference type="ARBA" id="ARBA00012221"/>
    </source>
</evidence>
<reference evidence="16 17" key="1">
    <citation type="journal article" date="2018" name="BMC Genomics">
        <title>The genome of Naegleria lovaniensis, the basis for a comparative approach to unravel pathogenicity factors of the human pathogenic amoeba N. fowleri.</title>
        <authorList>
            <person name="Liechti N."/>
            <person name="Schurch N."/>
            <person name="Bruggmann R."/>
            <person name="Wittwer M."/>
        </authorList>
    </citation>
    <scope>NUCLEOTIDE SEQUENCE [LARGE SCALE GENOMIC DNA]</scope>
    <source>
        <strain evidence="16 17">ATCC 30569</strain>
    </source>
</reference>
<evidence type="ECO:0000256" key="10">
    <source>
        <dbReference type="ARBA" id="ARBA00023014"/>
    </source>
</evidence>
<evidence type="ECO:0000256" key="6">
    <source>
        <dbReference type="ARBA" id="ARBA00022679"/>
    </source>
</evidence>
<dbReference type="InterPro" id="IPR042265">
    <property type="entry name" value="DPH1/DPH2_3"/>
</dbReference>
<keyword evidence="7" id="KW-0949">S-adenosyl-L-methionine</keyword>
<evidence type="ECO:0000256" key="11">
    <source>
        <dbReference type="ARBA" id="ARBA00031690"/>
    </source>
</evidence>
<evidence type="ECO:0000256" key="1">
    <source>
        <dbReference type="ARBA" id="ARBA00001966"/>
    </source>
</evidence>
<dbReference type="PANTHER" id="PTHR10762:SF1">
    <property type="entry name" value="2-(3-AMINO-3-CARBOXYPROPYL)HISTIDINE SYNTHASE SUBUNIT 1"/>
    <property type="match status" value="1"/>
</dbReference>
<dbReference type="PANTHER" id="PTHR10762">
    <property type="entry name" value="DIPHTHAMIDE BIOSYNTHESIS PROTEIN"/>
    <property type="match status" value="1"/>
</dbReference>
<feature type="region of interest" description="Disordered" evidence="15">
    <location>
        <begin position="26"/>
        <end position="51"/>
    </location>
</feature>
<protein>
    <recommendedName>
        <fullName evidence="5">2-(3-amino-3-carboxypropyl)histidine synthase subunit 1</fullName>
        <ecNumber evidence="4">2.5.1.108</ecNumber>
    </recommendedName>
    <alternativeName>
        <fullName evidence="12">Diphthamide biosynthesis protein 1</fullName>
    </alternativeName>
    <alternativeName>
        <fullName evidence="13">Diphtheria toxin resistance protein 1</fullName>
    </alternativeName>
    <alternativeName>
        <fullName evidence="11">S-adenosyl-L-methionine:L-histidine 3-amino-3-carboxypropyltransferase 1</fullName>
    </alternativeName>
</protein>
<sequence>MHNNSACSEEAQSSCAGCQQQTGNITTEETSLVPTTNETSSSSRSSDSNPYAGVNLSSSIKLQNSVPASIMENEELNRLIKETLPSNYNFEIHKTIHRIQQIKPKRVALQFPEGLLLFSCVISDIIERFCPETSTVIMGDVTYGACCIDDFTAQALGADFMVHYAHSCLVPVSECCIKNILYVFVDIQIDINYFVQSMINNFPKETKMAMVATIQFVSSLRTAKAELDQHFTTPVYIPQVRPLSPGEILGCTSPKELSKLHEIETLVYLGDGRFHLESVMIQNPELKFYKYDPYGKKLTEEQYDHTKLYSIRQNAIEKAKHAKKFGIILGTLGRQGSPKILQTIERILNERNIPYVTILLSEIFPSKLSLLHDVECWIQIACPRLSIDWGHFFDKPLLSPYEAQVALQAVEWKSIYPMDFYSLEGGEWSVKHYEKMSMRSNQSVASTTGSTGSNPNSNHKQLRERMKALNKK</sequence>
<evidence type="ECO:0000313" key="16">
    <source>
        <dbReference type="EMBL" id="KAG2393387.1"/>
    </source>
</evidence>
<evidence type="ECO:0000256" key="15">
    <source>
        <dbReference type="SAM" id="MobiDB-lite"/>
    </source>
</evidence>
<comment type="pathway">
    <text evidence="2">Protein modification; peptidyl-diphthamide biosynthesis.</text>
</comment>
<keyword evidence="6" id="KW-0808">Transferase</keyword>
<evidence type="ECO:0000256" key="2">
    <source>
        <dbReference type="ARBA" id="ARBA00005156"/>
    </source>
</evidence>
<evidence type="ECO:0000256" key="12">
    <source>
        <dbReference type="ARBA" id="ARBA00032574"/>
    </source>
</evidence>
<dbReference type="Proteomes" id="UP000816034">
    <property type="component" value="Unassembled WGS sequence"/>
</dbReference>
<evidence type="ECO:0000256" key="3">
    <source>
        <dbReference type="ARBA" id="ARBA00010173"/>
    </source>
</evidence>